<dbReference type="AlphaFoldDB" id="A0A4D6HCW7"/>
<feature type="region of interest" description="Disordered" evidence="1">
    <location>
        <begin position="25"/>
        <end position="47"/>
    </location>
</feature>
<reference evidence="2 3" key="1">
    <citation type="journal article" date="2019" name="Nat. Commun.">
        <title>A new type of DNA phosphorothioation-based antiviral system in archaea.</title>
        <authorList>
            <person name="Xiong L."/>
            <person name="Liu S."/>
            <person name="Chen S."/>
            <person name="Xiao Y."/>
            <person name="Zhu B."/>
            <person name="Gao Y."/>
            <person name="Zhang Y."/>
            <person name="Chen B."/>
            <person name="Luo J."/>
            <person name="Deng Z."/>
            <person name="Chen X."/>
            <person name="Wang L."/>
            <person name="Chen S."/>
        </authorList>
    </citation>
    <scope>NUCLEOTIDE SEQUENCE [LARGE SCALE GENOMIC DNA]</scope>
    <source>
        <strain evidence="2 3">CBA1105</strain>
    </source>
</reference>
<dbReference type="Proteomes" id="UP000296706">
    <property type="component" value="Chromosome"/>
</dbReference>
<dbReference type="PROSITE" id="PS51257">
    <property type="entry name" value="PROKAR_LIPOPROTEIN"/>
    <property type="match status" value="1"/>
</dbReference>
<dbReference type="EMBL" id="CP031310">
    <property type="protein sequence ID" value="QCC50567.1"/>
    <property type="molecule type" value="Genomic_DNA"/>
</dbReference>
<evidence type="ECO:0000313" key="3">
    <source>
        <dbReference type="Proteomes" id="UP000296706"/>
    </source>
</evidence>
<protein>
    <submittedName>
        <fullName evidence="2">Uncharacterized protein</fullName>
    </submittedName>
</protein>
<evidence type="ECO:0000313" key="2">
    <source>
        <dbReference type="EMBL" id="QCC50567.1"/>
    </source>
</evidence>
<name>A0A4D6HCW7_9EURY</name>
<proteinExistence type="predicted"/>
<evidence type="ECO:0000256" key="1">
    <source>
        <dbReference type="SAM" id="MobiDB-lite"/>
    </source>
</evidence>
<gene>
    <name evidence="2" type="ORF">DV733_04605</name>
</gene>
<organism evidence="2 3">
    <name type="scientific">Halapricum salinum</name>
    <dbReference type="NCBI Taxonomy" id="1457250"/>
    <lineage>
        <taxon>Archaea</taxon>
        <taxon>Methanobacteriati</taxon>
        <taxon>Methanobacteriota</taxon>
        <taxon>Stenosarchaea group</taxon>
        <taxon>Halobacteria</taxon>
        <taxon>Halobacteriales</taxon>
        <taxon>Haloarculaceae</taxon>
        <taxon>Halapricum</taxon>
    </lineage>
</organism>
<dbReference type="KEGG" id="hsn:DV733_04605"/>
<dbReference type="GeneID" id="39847119"/>
<accession>A0A4D6HCW7</accession>
<sequence>MQRTLALIAVALIVGLAGCSGGGSAGGNGDTTGGDVQTTADNGEATTTRPVVTTAASDEQRPEIAMFQFDRSEHYEYDVVYVDGVAGTTVVDVDVAGGEATINVTGVIRGEPESNVYTVPTNDPDAVVDAMEDDIRQPGLFHVLQAQDVSGIFVEQGITYEVGAEYRSFMGNVTVMGTNTIGGVDCLSYEYEIEGTILERGCLSPELELPVSWTKYFSDGTVRTSFTLVSYADR</sequence>
<dbReference type="RefSeq" id="WP_049994013.1">
    <property type="nucleotide sequence ID" value="NZ_CP031310.1"/>
</dbReference>
<keyword evidence="3" id="KW-1185">Reference proteome</keyword>